<feature type="transmembrane region" description="Helical" evidence="9">
    <location>
        <begin position="492"/>
        <end position="515"/>
    </location>
</feature>
<proteinExistence type="inferred from homology"/>
<evidence type="ECO:0000313" key="10">
    <source>
        <dbReference type="Proteomes" id="UP001165740"/>
    </source>
</evidence>
<dbReference type="GO" id="GO:0046872">
    <property type="term" value="F:metal ion binding"/>
    <property type="evidence" value="ECO:0007669"/>
    <property type="project" value="UniProtKB-KW"/>
</dbReference>
<dbReference type="PROSITE" id="PS50267">
    <property type="entry name" value="NA_NEUROTRAN_SYMP_3"/>
    <property type="match status" value="1"/>
</dbReference>
<evidence type="ECO:0000256" key="6">
    <source>
        <dbReference type="PIRSR" id="PIRSR600175-1"/>
    </source>
</evidence>
<dbReference type="RefSeq" id="XP_055892072.1">
    <property type="nucleotide sequence ID" value="XM_056036097.1"/>
</dbReference>
<feature type="transmembrane region" description="Helical" evidence="9">
    <location>
        <begin position="536"/>
        <end position="555"/>
    </location>
</feature>
<reference evidence="11" key="1">
    <citation type="submission" date="2025-08" db="UniProtKB">
        <authorList>
            <consortium name="RefSeq"/>
        </authorList>
    </citation>
    <scope>IDENTIFICATION</scope>
</reference>
<feature type="binding site" evidence="6">
    <location>
        <position position="435"/>
    </location>
    <ligand>
        <name>Na(+)</name>
        <dbReference type="ChEBI" id="CHEBI:29101"/>
        <label>1</label>
    </ligand>
</feature>
<dbReference type="PRINTS" id="PR00176">
    <property type="entry name" value="NANEUSMPORT"/>
</dbReference>
<dbReference type="GeneID" id="106061809"/>
<dbReference type="GO" id="GO:0005283">
    <property type="term" value="F:amino acid:sodium symporter activity"/>
    <property type="evidence" value="ECO:0007669"/>
    <property type="project" value="TreeGrafter"/>
</dbReference>
<dbReference type="GO" id="GO:0089718">
    <property type="term" value="P:amino acid import across plasma membrane"/>
    <property type="evidence" value="ECO:0007669"/>
    <property type="project" value="TreeGrafter"/>
</dbReference>
<dbReference type="PANTHER" id="PTHR11616:SF241">
    <property type="entry name" value="SODIUM- AND CHLORIDE-DEPENDENT GLYCINE TRANSPORTER 2"/>
    <property type="match status" value="1"/>
</dbReference>
<dbReference type="InterPro" id="IPR037272">
    <property type="entry name" value="SNS_sf"/>
</dbReference>
<feature type="disulfide bond" evidence="7">
    <location>
        <begin position="170"/>
        <end position="179"/>
    </location>
</feature>
<dbReference type="InterPro" id="IPR000175">
    <property type="entry name" value="Na/ntran_symport"/>
</dbReference>
<keyword evidence="10" id="KW-1185">Reference proteome</keyword>
<feature type="transmembrane region" description="Helical" evidence="9">
    <location>
        <begin position="419"/>
        <end position="444"/>
    </location>
</feature>
<accession>A0A9W3AXY1</accession>
<name>A0A9W3AXY1_BIOGL</name>
<dbReference type="SUPFAM" id="SSF161070">
    <property type="entry name" value="SNF-like"/>
    <property type="match status" value="1"/>
</dbReference>
<feature type="transmembrane region" description="Helical" evidence="9">
    <location>
        <begin position="278"/>
        <end position="295"/>
    </location>
</feature>
<keyword evidence="7" id="KW-1015">Disulfide bond</keyword>
<dbReference type="OrthoDB" id="6150485at2759"/>
<keyword evidence="2 8" id="KW-0813">Transport</keyword>
<evidence type="ECO:0000256" key="8">
    <source>
        <dbReference type="RuleBase" id="RU003732"/>
    </source>
</evidence>
<dbReference type="Proteomes" id="UP001165740">
    <property type="component" value="Chromosome 7"/>
</dbReference>
<feature type="transmembrane region" description="Helical" evidence="9">
    <location>
        <begin position="136"/>
        <end position="158"/>
    </location>
</feature>
<keyword evidence="6" id="KW-0479">Metal-binding</keyword>
<keyword evidence="8" id="KW-0769">Symport</keyword>
<sequence length="649" mass="72535">MKAQDKGCNCLQGDRVKEWVDTQNEELVALDLMLDHKAPPKGSHEDTGRRHTWSRKTEYVLSIVGYCVGLGNVWRFPYVCIRNGGGAFLIPYFVCLVLCGLPLYFMEVAMGQFMSRGVYHIWSICPLFKGIGVGQIIAGFISSWYYVVLISWVSIYLVHSFRSPLPWTQCSQEWNTPACIPHGFRIQSYVSNGSGDAQSDYANVSGREYLNMAIVNGTVVTTGLKPASEEFWVNNVLELSTSLADLGGLPWHTTLALFVSCLLVFLCLIKGVKSVGKVVYVTATLPYILITVLIIKGSTLPGAMDGVLFYISPDFSKLMQVQTWLEASLQVFYSLGPIWGGLVTMASYNKFQNNCMRDSVILTFLCEGTSVFAGFAIFTVLGHMAYNLNVPVANFSATGPGLAFVVYPEAVAYLPVPQLWGVLFFLMLFTVALDSQFVFVEVVLTSLQDIWPDFVQKWDVTVKIIYSSVQFLIGLPFASRGGMYLFQLVDWYVAAFAAIAVGLLECIIVAWIYGAERFMDDIELMTSRRPPYIFNILWRYVTPFLLFVLLVTSLMSYEAPTFEGYHYSPGEVAFGWMFAVIWFLPVPLVAVGQLVTTSGRFVKRLKATCSPSPDWQPGDVSFREQYGQESRPPALCKFPPAPSLSKLFR</sequence>
<organism evidence="10 11">
    <name type="scientific">Biomphalaria glabrata</name>
    <name type="common">Bloodfluke planorb</name>
    <name type="synonym">Freshwater snail</name>
    <dbReference type="NCBI Taxonomy" id="6526"/>
    <lineage>
        <taxon>Eukaryota</taxon>
        <taxon>Metazoa</taxon>
        <taxon>Spiralia</taxon>
        <taxon>Lophotrochozoa</taxon>
        <taxon>Mollusca</taxon>
        <taxon>Gastropoda</taxon>
        <taxon>Heterobranchia</taxon>
        <taxon>Euthyneura</taxon>
        <taxon>Panpulmonata</taxon>
        <taxon>Hygrophila</taxon>
        <taxon>Lymnaeoidea</taxon>
        <taxon>Planorbidae</taxon>
        <taxon>Biomphalaria</taxon>
    </lineage>
</organism>
<dbReference type="PROSITE" id="PS00610">
    <property type="entry name" value="NA_NEUROTRAN_SYMP_1"/>
    <property type="match status" value="1"/>
</dbReference>
<feature type="binding site" evidence="6">
    <location>
        <position position="72"/>
    </location>
    <ligand>
        <name>Na(+)</name>
        <dbReference type="ChEBI" id="CHEBI:29101"/>
        <label>1</label>
    </ligand>
</feature>
<evidence type="ECO:0000256" key="1">
    <source>
        <dbReference type="ARBA" id="ARBA00004141"/>
    </source>
</evidence>
<feature type="transmembrane region" description="Helical" evidence="9">
    <location>
        <begin position="59"/>
        <end position="76"/>
    </location>
</feature>
<evidence type="ECO:0000256" key="4">
    <source>
        <dbReference type="ARBA" id="ARBA00022989"/>
    </source>
</evidence>
<feature type="transmembrane region" description="Helical" evidence="9">
    <location>
        <begin position="360"/>
        <end position="386"/>
    </location>
</feature>
<dbReference type="PANTHER" id="PTHR11616">
    <property type="entry name" value="SODIUM/CHLORIDE DEPENDENT TRANSPORTER"/>
    <property type="match status" value="1"/>
</dbReference>
<dbReference type="OMA" id="SARACEK"/>
<feature type="binding site" evidence="6">
    <location>
        <position position="334"/>
    </location>
    <ligand>
        <name>Na(+)</name>
        <dbReference type="ChEBI" id="CHEBI:29101"/>
        <label>1</label>
    </ligand>
</feature>
<feature type="transmembrane region" description="Helical" evidence="9">
    <location>
        <begin position="249"/>
        <end position="269"/>
    </location>
</feature>
<comment type="similarity">
    <text evidence="8">Belongs to the sodium:neurotransmitter symporter (SNF) (TC 2.A.22) family.</text>
</comment>
<feature type="transmembrane region" description="Helical" evidence="9">
    <location>
        <begin position="327"/>
        <end position="348"/>
    </location>
</feature>
<keyword evidence="5 9" id="KW-0472">Membrane</keyword>
<feature type="binding site" evidence="6">
    <location>
        <position position="65"/>
    </location>
    <ligand>
        <name>Na(+)</name>
        <dbReference type="ChEBI" id="CHEBI:29101"/>
        <label>1</label>
    </ligand>
</feature>
<evidence type="ECO:0000256" key="5">
    <source>
        <dbReference type="ARBA" id="ARBA00023136"/>
    </source>
</evidence>
<keyword evidence="3 8" id="KW-0812">Transmembrane</keyword>
<evidence type="ECO:0000256" key="2">
    <source>
        <dbReference type="ARBA" id="ARBA00022448"/>
    </source>
</evidence>
<evidence type="ECO:0000256" key="3">
    <source>
        <dbReference type="ARBA" id="ARBA00022692"/>
    </source>
</evidence>
<evidence type="ECO:0000256" key="7">
    <source>
        <dbReference type="PIRSR" id="PIRSR600175-2"/>
    </source>
</evidence>
<evidence type="ECO:0000256" key="9">
    <source>
        <dbReference type="SAM" id="Phobius"/>
    </source>
</evidence>
<dbReference type="GO" id="GO:0005886">
    <property type="term" value="C:plasma membrane"/>
    <property type="evidence" value="ECO:0007669"/>
    <property type="project" value="TreeGrafter"/>
</dbReference>
<dbReference type="Pfam" id="PF00209">
    <property type="entry name" value="SNF"/>
    <property type="match status" value="1"/>
</dbReference>
<feature type="transmembrane region" description="Helical" evidence="9">
    <location>
        <begin position="575"/>
        <end position="596"/>
    </location>
</feature>
<keyword evidence="6" id="KW-0915">Sodium</keyword>
<keyword evidence="4 9" id="KW-1133">Transmembrane helix</keyword>
<comment type="subcellular location">
    <subcellularLocation>
        <location evidence="1">Membrane</location>
        <topology evidence="1">Multi-pass membrane protein</topology>
    </subcellularLocation>
</comment>
<feature type="binding site" evidence="6">
    <location>
        <position position="68"/>
    </location>
    <ligand>
        <name>Na(+)</name>
        <dbReference type="ChEBI" id="CHEBI:29101"/>
        <label>1</label>
    </ligand>
</feature>
<feature type="transmembrane region" description="Helical" evidence="9">
    <location>
        <begin position="88"/>
        <end position="106"/>
    </location>
</feature>
<evidence type="ECO:0000313" key="11">
    <source>
        <dbReference type="RefSeq" id="XP_055892072.1"/>
    </source>
</evidence>
<dbReference type="AlphaFoldDB" id="A0A9W3AXY1"/>
<gene>
    <name evidence="11" type="primary">LOC106061809</name>
</gene>
<protein>
    <recommendedName>
        <fullName evidence="8">Transporter</fullName>
    </recommendedName>
</protein>
<feature type="binding site" evidence="6">
    <location>
        <position position="434"/>
    </location>
    <ligand>
        <name>Na(+)</name>
        <dbReference type="ChEBI" id="CHEBI:29101"/>
        <label>1</label>
    </ligand>
</feature>